<proteinExistence type="predicted"/>
<reference evidence="2 3" key="1">
    <citation type="submission" date="2018-09" db="EMBL/GenBank/DDBJ databases">
        <authorList>
            <person name="Postec A."/>
        </authorList>
    </citation>
    <scope>NUCLEOTIDE SEQUENCE [LARGE SCALE GENOMIC DNA]</scope>
    <source>
        <strain evidence="2">70B-A</strain>
    </source>
</reference>
<accession>A0A3P7PCU7</accession>
<dbReference type="KEGG" id="cbar:PATL70BA_2003"/>
<sequence>MYRDFIEKQFNVKLHQIIISHPRLKKHPIKKVVIKPYLKSDQLLFQFQSYSATQVFHKNYGFEDALIVLNGYLDQNLFKQIDGFSSDLTWHALINKKGHMTLKKSQSSFEKEPDLSHDRQKKYLLPEGIPIPYLIKLGVMTEAGQVHKKKYDKFRQINRFLEMVEDVLYVLDHKERIKIIDFGCGKSYLTFALYHYLTAIKGKSVDIIGLDLKEKVIEDCNTLARACHYDHLRFEQGDIVDYESSHDIDMMVTLHACNTATDLALKKAVDWNAQVILSVPCCQHELNQQIHIEPLKDLLSYGIIKERVAALFTDAMRANWLKANGYEVQILEFIDMTHTPKNLLIRGIKADSKKGGTMDLSGFDTLQDYLGSDLTIRKL</sequence>
<dbReference type="PANTHER" id="PTHR13369:SF3">
    <property type="entry name" value="METHYLTRANSFERASE DOMAIN-CONTAINING PROTEIN"/>
    <property type="match status" value="1"/>
</dbReference>
<dbReference type="Gene3D" id="3.40.50.150">
    <property type="entry name" value="Vaccinia Virus protein VP39"/>
    <property type="match status" value="1"/>
</dbReference>
<gene>
    <name evidence="2" type="ORF">PATL70BA_2003</name>
</gene>
<feature type="domain" description="Methyltransferase" evidence="1">
    <location>
        <begin position="152"/>
        <end position="289"/>
    </location>
</feature>
<dbReference type="GO" id="GO:0008168">
    <property type="term" value="F:methyltransferase activity"/>
    <property type="evidence" value="ECO:0007669"/>
    <property type="project" value="UniProtKB-KW"/>
</dbReference>
<organism evidence="2 3">
    <name type="scientific">Petrocella atlantisensis</name>
    <dbReference type="NCBI Taxonomy" id="2173034"/>
    <lineage>
        <taxon>Bacteria</taxon>
        <taxon>Bacillati</taxon>
        <taxon>Bacillota</taxon>
        <taxon>Clostridia</taxon>
        <taxon>Lachnospirales</taxon>
        <taxon>Vallitaleaceae</taxon>
        <taxon>Petrocella</taxon>
    </lineage>
</organism>
<evidence type="ECO:0000259" key="1">
    <source>
        <dbReference type="Pfam" id="PF13679"/>
    </source>
</evidence>
<evidence type="ECO:0000313" key="2">
    <source>
        <dbReference type="EMBL" id="VDN47883.1"/>
    </source>
</evidence>
<keyword evidence="3" id="KW-1185">Reference proteome</keyword>
<dbReference type="InterPro" id="IPR029063">
    <property type="entry name" value="SAM-dependent_MTases_sf"/>
</dbReference>
<evidence type="ECO:0000313" key="3">
    <source>
        <dbReference type="Proteomes" id="UP000279029"/>
    </source>
</evidence>
<name>A0A3P7PCU7_9FIRM</name>
<dbReference type="AlphaFoldDB" id="A0A3P7PCU7"/>
<dbReference type="OrthoDB" id="5502211at2"/>
<dbReference type="SUPFAM" id="SSF53335">
    <property type="entry name" value="S-adenosyl-L-methionine-dependent methyltransferases"/>
    <property type="match status" value="1"/>
</dbReference>
<dbReference type="RefSeq" id="WP_125137122.1">
    <property type="nucleotide sequence ID" value="NZ_LR130778.1"/>
</dbReference>
<protein>
    <submittedName>
        <fullName evidence="2">SAM-dependent methyltransferase</fullName>
    </submittedName>
</protein>
<keyword evidence="2" id="KW-0808">Transferase</keyword>
<dbReference type="GO" id="GO:0032259">
    <property type="term" value="P:methylation"/>
    <property type="evidence" value="ECO:0007669"/>
    <property type="project" value="UniProtKB-KW"/>
</dbReference>
<keyword evidence="2" id="KW-0489">Methyltransferase</keyword>
<dbReference type="InterPro" id="IPR025714">
    <property type="entry name" value="Methyltranfer_dom"/>
</dbReference>
<dbReference type="Proteomes" id="UP000279029">
    <property type="component" value="Chromosome"/>
</dbReference>
<dbReference type="GO" id="GO:0005737">
    <property type="term" value="C:cytoplasm"/>
    <property type="evidence" value="ECO:0007669"/>
    <property type="project" value="TreeGrafter"/>
</dbReference>
<dbReference type="PANTHER" id="PTHR13369">
    <property type="match status" value="1"/>
</dbReference>
<dbReference type="Pfam" id="PF13679">
    <property type="entry name" value="Methyltransf_32"/>
    <property type="match status" value="1"/>
</dbReference>
<dbReference type="EMBL" id="LR130778">
    <property type="protein sequence ID" value="VDN47883.1"/>
    <property type="molecule type" value="Genomic_DNA"/>
</dbReference>